<evidence type="ECO:0000259" key="11">
    <source>
        <dbReference type="PROSITE" id="PS50109"/>
    </source>
</evidence>
<keyword evidence="10" id="KW-1133">Transmembrane helix</keyword>
<dbReference type="InterPro" id="IPR003594">
    <property type="entry name" value="HATPase_dom"/>
</dbReference>
<comment type="catalytic activity">
    <reaction evidence="1">
        <text>ATP + protein L-histidine = ADP + protein N-phospho-L-histidine.</text>
        <dbReference type="EC" id="2.7.13.3"/>
    </reaction>
</comment>
<keyword evidence="15" id="KW-1185">Reference proteome</keyword>
<evidence type="ECO:0000256" key="7">
    <source>
        <dbReference type="ARBA" id="ARBA00022777"/>
    </source>
</evidence>
<evidence type="ECO:0000256" key="5">
    <source>
        <dbReference type="ARBA" id="ARBA00022679"/>
    </source>
</evidence>
<evidence type="ECO:0000256" key="1">
    <source>
        <dbReference type="ARBA" id="ARBA00000085"/>
    </source>
</evidence>
<dbReference type="InterPro" id="IPR003660">
    <property type="entry name" value="HAMP_dom"/>
</dbReference>
<evidence type="ECO:0000256" key="6">
    <source>
        <dbReference type="ARBA" id="ARBA00022741"/>
    </source>
</evidence>
<dbReference type="Proteomes" id="UP000244925">
    <property type="component" value="Unassembled WGS sequence"/>
</dbReference>
<name>A0A2V1IUA3_9BACT</name>
<reference evidence="15" key="1">
    <citation type="submission" date="2018-02" db="EMBL/GenBank/DDBJ databases">
        <authorList>
            <person name="Clavel T."/>
            <person name="Strowig T."/>
        </authorList>
    </citation>
    <scope>NUCLEOTIDE SEQUENCE [LARGE SCALE GENOMIC DNA]</scope>
    <source>
        <strain evidence="15">DSM 100764</strain>
    </source>
</reference>
<dbReference type="PRINTS" id="PR00344">
    <property type="entry name" value="BCTRLSENSOR"/>
</dbReference>
<dbReference type="InterPro" id="IPR036890">
    <property type="entry name" value="HATPase_C_sf"/>
</dbReference>
<organism evidence="14 15">
    <name type="scientific">Paramuribaculum intestinale</name>
    <dbReference type="NCBI Taxonomy" id="2094151"/>
    <lineage>
        <taxon>Bacteria</taxon>
        <taxon>Pseudomonadati</taxon>
        <taxon>Bacteroidota</taxon>
        <taxon>Bacteroidia</taxon>
        <taxon>Bacteroidales</taxon>
        <taxon>Muribaculaceae</taxon>
        <taxon>Paramuribaculum</taxon>
    </lineage>
</organism>
<keyword evidence="9" id="KW-0902">Two-component regulatory system</keyword>
<accession>A0A2V1IUA3</accession>
<evidence type="ECO:0000256" key="3">
    <source>
        <dbReference type="ARBA" id="ARBA00012438"/>
    </source>
</evidence>
<keyword evidence="6" id="KW-0547">Nucleotide-binding</keyword>
<dbReference type="InterPro" id="IPR004358">
    <property type="entry name" value="Sig_transdc_His_kin-like_C"/>
</dbReference>
<dbReference type="InterPro" id="IPR005467">
    <property type="entry name" value="His_kinase_dom"/>
</dbReference>
<evidence type="ECO:0000313" key="15">
    <source>
        <dbReference type="Proteomes" id="UP000244925"/>
    </source>
</evidence>
<evidence type="ECO:0000256" key="4">
    <source>
        <dbReference type="ARBA" id="ARBA00022553"/>
    </source>
</evidence>
<dbReference type="PROSITE" id="PS50109">
    <property type="entry name" value="HIS_KIN"/>
    <property type="match status" value="1"/>
</dbReference>
<comment type="caution">
    <text evidence="14">The sequence shown here is derived from an EMBL/GenBank/DDBJ whole genome shotgun (WGS) entry which is preliminary data.</text>
</comment>
<sequence>MKSSWIFSVLALTVAAIDLLWILPVLNGSDVVWSDMWWRLVLAVAPIVLLVLLYGSVIKPVNAVVNGMDLLRGQDFSTRLARVGQPDADTLVGVFNSMMDRLKTERLRNMEQNSMLRQIIDVSPAGIAISDYDGNIVEMNPTMASYLGFSRPAEAFSRRFEDLDSPLAAAVSRVNPGQAEILRVGDANVMRCTRMWFMNNGFRRSFVMLEELTDEVMRAEREAYGRVIRIISHEVNNTLTGVGSILGLVGELPAVKSDEVMSDALESCQERCQGLGRFIRSYAEVVKIPDANLQPVDLADSLRSIWPFLEGMAPATVDMELCCEDTTSVKADTVLLEQVMVNVVKNAVESIGDRPDGRVKVSVGGSPVKIEVVDNGGGISPEASRHLFAPFFSTKPGGRGLGLMFVADILEKHGCAFSLRTDPDGALTRFVVQFPR</sequence>
<dbReference type="Gene3D" id="3.30.450.20">
    <property type="entry name" value="PAS domain"/>
    <property type="match status" value="1"/>
</dbReference>
<dbReference type="GeneID" id="93425226"/>
<dbReference type="Pfam" id="PF02518">
    <property type="entry name" value="HATPase_c"/>
    <property type="match status" value="1"/>
</dbReference>
<feature type="domain" description="Histidine kinase" evidence="11">
    <location>
        <begin position="230"/>
        <end position="436"/>
    </location>
</feature>
<dbReference type="AlphaFoldDB" id="A0A2V1IUA3"/>
<dbReference type="SUPFAM" id="SSF55785">
    <property type="entry name" value="PYP-like sensor domain (PAS domain)"/>
    <property type="match status" value="1"/>
</dbReference>
<feature type="domain" description="PAS" evidence="12">
    <location>
        <begin position="112"/>
        <end position="151"/>
    </location>
</feature>
<dbReference type="EC" id="2.7.13.3" evidence="3"/>
<dbReference type="SUPFAM" id="SSF55874">
    <property type="entry name" value="ATPase domain of HSP90 chaperone/DNA topoisomerase II/histidine kinase"/>
    <property type="match status" value="1"/>
</dbReference>
<dbReference type="PANTHER" id="PTHR43065">
    <property type="entry name" value="SENSOR HISTIDINE KINASE"/>
    <property type="match status" value="1"/>
</dbReference>
<evidence type="ECO:0000313" key="14">
    <source>
        <dbReference type="EMBL" id="PWB06366.1"/>
    </source>
</evidence>
<dbReference type="EMBL" id="PUBV01000026">
    <property type="protein sequence ID" value="PWB06366.1"/>
    <property type="molecule type" value="Genomic_DNA"/>
</dbReference>
<dbReference type="InterPro" id="IPR036097">
    <property type="entry name" value="HisK_dim/P_sf"/>
</dbReference>
<dbReference type="Gene3D" id="3.30.565.10">
    <property type="entry name" value="Histidine kinase-like ATPase, C-terminal domain"/>
    <property type="match status" value="1"/>
</dbReference>
<evidence type="ECO:0000256" key="2">
    <source>
        <dbReference type="ARBA" id="ARBA00004370"/>
    </source>
</evidence>
<evidence type="ECO:0000256" key="8">
    <source>
        <dbReference type="ARBA" id="ARBA00022840"/>
    </source>
</evidence>
<feature type="transmembrane region" description="Helical" evidence="10">
    <location>
        <begin position="36"/>
        <end position="58"/>
    </location>
</feature>
<keyword evidence="4" id="KW-0597">Phosphoprotein</keyword>
<keyword evidence="7" id="KW-0418">Kinase</keyword>
<keyword evidence="5" id="KW-0808">Transferase</keyword>
<dbReference type="PROSITE" id="PS50112">
    <property type="entry name" value="PAS"/>
    <property type="match status" value="1"/>
</dbReference>
<dbReference type="InterPro" id="IPR035965">
    <property type="entry name" value="PAS-like_dom_sf"/>
</dbReference>
<dbReference type="RefSeq" id="WP_107036696.1">
    <property type="nucleotide sequence ID" value="NZ_CAOMFE010000042.1"/>
</dbReference>
<dbReference type="SMART" id="SM00387">
    <property type="entry name" value="HATPase_c"/>
    <property type="match status" value="1"/>
</dbReference>
<dbReference type="Pfam" id="PF13188">
    <property type="entry name" value="PAS_8"/>
    <property type="match status" value="1"/>
</dbReference>
<keyword evidence="10" id="KW-0472">Membrane</keyword>
<feature type="transmembrane region" description="Helical" evidence="10">
    <location>
        <begin position="5"/>
        <end position="24"/>
    </location>
</feature>
<dbReference type="GO" id="GO:0016020">
    <property type="term" value="C:membrane"/>
    <property type="evidence" value="ECO:0007669"/>
    <property type="project" value="UniProtKB-SubCell"/>
</dbReference>
<evidence type="ECO:0000259" key="12">
    <source>
        <dbReference type="PROSITE" id="PS50112"/>
    </source>
</evidence>
<feature type="domain" description="HAMP" evidence="13">
    <location>
        <begin position="55"/>
        <end position="107"/>
    </location>
</feature>
<proteinExistence type="predicted"/>
<comment type="subcellular location">
    <subcellularLocation>
        <location evidence="2">Membrane</location>
    </subcellularLocation>
</comment>
<dbReference type="InterPro" id="IPR000014">
    <property type="entry name" value="PAS"/>
</dbReference>
<evidence type="ECO:0000259" key="13">
    <source>
        <dbReference type="PROSITE" id="PS50885"/>
    </source>
</evidence>
<keyword evidence="8" id="KW-0067">ATP-binding</keyword>
<dbReference type="GO" id="GO:0000155">
    <property type="term" value="F:phosphorelay sensor kinase activity"/>
    <property type="evidence" value="ECO:0007669"/>
    <property type="project" value="InterPro"/>
</dbReference>
<protein>
    <recommendedName>
        <fullName evidence="3">histidine kinase</fullName>
        <ecNumber evidence="3">2.7.13.3</ecNumber>
    </recommendedName>
</protein>
<gene>
    <name evidence="14" type="ORF">C5O25_10500</name>
</gene>
<dbReference type="GO" id="GO:0005524">
    <property type="term" value="F:ATP binding"/>
    <property type="evidence" value="ECO:0007669"/>
    <property type="project" value="UniProtKB-KW"/>
</dbReference>
<keyword evidence="10" id="KW-0812">Transmembrane</keyword>
<evidence type="ECO:0000256" key="10">
    <source>
        <dbReference type="SAM" id="Phobius"/>
    </source>
</evidence>
<dbReference type="SUPFAM" id="SSF47384">
    <property type="entry name" value="Homodimeric domain of signal transducing histidine kinase"/>
    <property type="match status" value="1"/>
</dbReference>
<dbReference type="PROSITE" id="PS50885">
    <property type="entry name" value="HAMP"/>
    <property type="match status" value="1"/>
</dbReference>
<evidence type="ECO:0000256" key="9">
    <source>
        <dbReference type="ARBA" id="ARBA00023012"/>
    </source>
</evidence>
<dbReference type="PANTHER" id="PTHR43065:SF10">
    <property type="entry name" value="PEROXIDE STRESS-ACTIVATED HISTIDINE KINASE MAK3"/>
    <property type="match status" value="1"/>
</dbReference>